<organism evidence="2 3">
    <name type="scientific">Fretibacterium fastidiosum</name>
    <dbReference type="NCBI Taxonomy" id="651822"/>
    <lineage>
        <taxon>Bacteria</taxon>
        <taxon>Thermotogati</taxon>
        <taxon>Synergistota</taxon>
        <taxon>Synergistia</taxon>
        <taxon>Synergistales</taxon>
        <taxon>Aminobacteriaceae</taxon>
        <taxon>Fretibacterium</taxon>
    </lineage>
</organism>
<evidence type="ECO:0000313" key="3">
    <source>
        <dbReference type="Proteomes" id="UP000008957"/>
    </source>
</evidence>
<dbReference type="AlphaFoldDB" id="A0AB94IVS7"/>
<dbReference type="Proteomes" id="UP000008957">
    <property type="component" value="Chromosome"/>
</dbReference>
<dbReference type="Gene3D" id="3.40.190.10">
    <property type="entry name" value="Periplasmic binding protein-like II"/>
    <property type="match status" value="1"/>
</dbReference>
<dbReference type="RefSeq" id="WP_015555994.1">
    <property type="nucleotide sequence ID" value="NC_021038.1"/>
</dbReference>
<evidence type="ECO:0000256" key="1">
    <source>
        <dbReference type="SAM" id="SignalP"/>
    </source>
</evidence>
<keyword evidence="3" id="KW-1185">Reference proteome</keyword>
<evidence type="ECO:0000313" key="2">
    <source>
        <dbReference type="EMBL" id="CBL27847.1"/>
    </source>
</evidence>
<dbReference type="KEGG" id="sbr:SY1_03780"/>
<reference evidence="3" key="1">
    <citation type="submission" date="2010-03" db="EMBL/GenBank/DDBJ databases">
        <title>The genome sequence of Synergistetes sp. SGP1.</title>
        <authorList>
            <consortium name="metaHIT consortium -- http://www.metahit.eu/"/>
            <person name="Pajon A."/>
            <person name="Turner K."/>
            <person name="Parkhill J."/>
            <person name="Wade W."/>
            <person name="Vartoukian S."/>
        </authorList>
    </citation>
    <scope>NUCLEOTIDE SEQUENCE [LARGE SCALE GENOMIC DNA]</scope>
    <source>
        <strain evidence="3">SGP1</strain>
    </source>
</reference>
<sequence length="369" mass="40727">MKKFVAVLALSWAFALPAFAAEAEKVPVIRMAYTMTTHQQGFTIALQKGEAFKDFGVWFKPVVEKEKYDLYRGDKKMARFEVIVTKSGSEAASLFAQNHLDLTTNSFPAMLSAIDNGTPIKVLAPIQADGIAMVGRLDSPVNDWDSLLAFIKEAKAPVKLGYHSPTSAPKVLVEAALFEAGLRLTGDANATKQEADVLLVDLKGVANFNPALTSGQVDFWVAPAPIPQVAVLKKQGKMILDLKTLPPAGKWDHFPCCVTAAHVNVIEQHPDILDAYLELLTKSSAWCNAHKDEADELSAVWFGVPVEATRMSEMTYSTNPDAKWFRNASLYPEMLNKMGQFKNLLKGKTLEESKELVFDFRYAEKQNAK</sequence>
<keyword evidence="1" id="KW-0732">Signal</keyword>
<feature type="chain" id="PRO_5044490793" evidence="1">
    <location>
        <begin position="21"/>
        <end position="369"/>
    </location>
</feature>
<reference evidence="2 3" key="2">
    <citation type="submission" date="2010-03" db="EMBL/GenBank/DDBJ databases">
        <authorList>
            <person name="Pajon A."/>
        </authorList>
    </citation>
    <scope>NUCLEOTIDE SEQUENCE [LARGE SCALE GENOMIC DNA]</scope>
    <source>
        <strain evidence="2 3">SGP1</strain>
    </source>
</reference>
<gene>
    <name evidence="2" type="ORF">SY1_03780</name>
</gene>
<dbReference type="SUPFAM" id="SSF53850">
    <property type="entry name" value="Periplasmic binding protein-like II"/>
    <property type="match status" value="1"/>
</dbReference>
<protein>
    <submittedName>
        <fullName evidence="2">ABC-type nitrate/sulfonate/bicarbonate transport systems, periplasmic components</fullName>
    </submittedName>
</protein>
<dbReference type="PANTHER" id="PTHR30024">
    <property type="entry name" value="ALIPHATIC SULFONATES-BINDING PROTEIN-RELATED"/>
    <property type="match status" value="1"/>
</dbReference>
<dbReference type="Pfam" id="PF13379">
    <property type="entry name" value="NMT1_2"/>
    <property type="match status" value="1"/>
</dbReference>
<proteinExistence type="predicted"/>
<name>A0AB94IVS7_9BACT</name>
<accession>A0AB94IVS7</accession>
<dbReference type="EMBL" id="FP929056">
    <property type="protein sequence ID" value="CBL27847.1"/>
    <property type="molecule type" value="Genomic_DNA"/>
</dbReference>
<feature type="signal peptide" evidence="1">
    <location>
        <begin position="1"/>
        <end position="20"/>
    </location>
</feature>
<dbReference type="PANTHER" id="PTHR30024:SF42">
    <property type="entry name" value="ALIPHATIC SULFONATES-BINDING PROTEIN-RELATED"/>
    <property type="match status" value="1"/>
</dbReference>